<accession>A0A5B9VUE6</accession>
<protein>
    <submittedName>
        <fullName evidence="1">Uncharacterized protein</fullName>
    </submittedName>
</protein>
<evidence type="ECO:0000313" key="2">
    <source>
        <dbReference type="Proteomes" id="UP000324233"/>
    </source>
</evidence>
<sequence>MAVELEDIDATDDWAVETMIAVVQREVAAMPS</sequence>
<gene>
    <name evidence="1" type="ORF">OJF2_05850</name>
</gene>
<name>A0A5B9VUE6_9BACT</name>
<dbReference type="KEGG" id="agv:OJF2_05850"/>
<evidence type="ECO:0000313" key="1">
    <source>
        <dbReference type="EMBL" id="QEH32116.1"/>
    </source>
</evidence>
<dbReference type="Proteomes" id="UP000324233">
    <property type="component" value="Chromosome"/>
</dbReference>
<proteinExistence type="predicted"/>
<dbReference type="AlphaFoldDB" id="A0A5B9VUE6"/>
<dbReference type="EMBL" id="CP042997">
    <property type="protein sequence ID" value="QEH32116.1"/>
    <property type="molecule type" value="Genomic_DNA"/>
</dbReference>
<reference evidence="1 2" key="1">
    <citation type="submission" date="2019-08" db="EMBL/GenBank/DDBJ databases">
        <title>Deep-cultivation of Planctomycetes and their phenomic and genomic characterization uncovers novel biology.</title>
        <authorList>
            <person name="Wiegand S."/>
            <person name="Jogler M."/>
            <person name="Boedeker C."/>
            <person name="Pinto D."/>
            <person name="Vollmers J."/>
            <person name="Rivas-Marin E."/>
            <person name="Kohn T."/>
            <person name="Peeters S.H."/>
            <person name="Heuer A."/>
            <person name="Rast P."/>
            <person name="Oberbeckmann S."/>
            <person name="Bunk B."/>
            <person name="Jeske O."/>
            <person name="Meyerdierks A."/>
            <person name="Storesund J.E."/>
            <person name="Kallscheuer N."/>
            <person name="Luecker S."/>
            <person name="Lage O.M."/>
            <person name="Pohl T."/>
            <person name="Merkel B.J."/>
            <person name="Hornburger P."/>
            <person name="Mueller R.-W."/>
            <person name="Bruemmer F."/>
            <person name="Labrenz M."/>
            <person name="Spormann A.M."/>
            <person name="Op den Camp H."/>
            <person name="Overmann J."/>
            <person name="Amann R."/>
            <person name="Jetten M.S.M."/>
            <person name="Mascher T."/>
            <person name="Medema M.H."/>
            <person name="Devos D.P."/>
            <person name="Kaster A.-K."/>
            <person name="Ovreas L."/>
            <person name="Rohde M."/>
            <person name="Galperin M.Y."/>
            <person name="Jogler C."/>
        </authorList>
    </citation>
    <scope>NUCLEOTIDE SEQUENCE [LARGE SCALE GENOMIC DNA]</scope>
    <source>
        <strain evidence="1 2">OJF2</strain>
    </source>
</reference>
<keyword evidence="2" id="KW-1185">Reference proteome</keyword>
<organism evidence="1 2">
    <name type="scientific">Aquisphaera giovannonii</name>
    <dbReference type="NCBI Taxonomy" id="406548"/>
    <lineage>
        <taxon>Bacteria</taxon>
        <taxon>Pseudomonadati</taxon>
        <taxon>Planctomycetota</taxon>
        <taxon>Planctomycetia</taxon>
        <taxon>Isosphaerales</taxon>
        <taxon>Isosphaeraceae</taxon>
        <taxon>Aquisphaera</taxon>
    </lineage>
</organism>